<feature type="coiled-coil region" evidence="3">
    <location>
        <begin position="400"/>
        <end position="441"/>
    </location>
</feature>
<sequence length="616" mass="69453">MQTSHSPGLQTLTRALTAMLMWCCVWSAQAVELHSRHSLIEVKHDIQYLEDPEHSLSPQQLLQTQPNWRKNPDAIFNQGYNHSSWWLRFPIDNRSQIHEWIMEISYPVLDHLDVYLIENNQIKQSWLLGDKKPFTARPILHRNFLIPIRVTPATRAEILVKVRTTSAVQVPINIWQPESFNQHNEQRSALQGYFFGGLGIIAIYNLLMFLALKDRAYLYYVGYVVCVALFVACLGGWAFQYFWPNATDWNDRAIVLFLSIALFSGSMFVRLFLNTRDISKSIHSIQNVVVSSSLIVAMLTLVLPYNLSIRLVIAIAAIICSWGLGLGVFAWHRGLAAARYYTVAWAMLLISALVLALSKVHILPSNVITENAIQAGTLLEAVLLSFAMAERINQERALRFNAQQQALQSQTQAREELELRVTERTQELEEANHKLLELSQTDQLTGIKNRGFLDLYLDKQIRRFAESQRSMTVLLIDADHFKPINDTHGHQVGDDCLQEIARRVENETRWPGDIAARYGGEEFCVILPDTGLAGANIVAERIRKSVAEAPVNTRIGPLNLSVSIGGYAAIPNTAQEPADFLSYADKALYAAKGNGRNQVQFFNASESQTDSALPPS</sequence>
<evidence type="ECO:0000256" key="4">
    <source>
        <dbReference type="SAM" id="Phobius"/>
    </source>
</evidence>
<dbReference type="InterPro" id="IPR011622">
    <property type="entry name" value="7TMR_DISM_rcpt_extracell_dom2"/>
</dbReference>
<dbReference type="InterPro" id="IPR050469">
    <property type="entry name" value="Diguanylate_Cyclase"/>
</dbReference>
<dbReference type="CDD" id="cd01949">
    <property type="entry name" value="GGDEF"/>
    <property type="match status" value="1"/>
</dbReference>
<dbReference type="GO" id="GO:0052621">
    <property type="term" value="F:diguanylate cyclase activity"/>
    <property type="evidence" value="ECO:0007669"/>
    <property type="project" value="UniProtKB-EC"/>
</dbReference>
<feature type="transmembrane region" description="Helical" evidence="4">
    <location>
        <begin position="285"/>
        <end position="305"/>
    </location>
</feature>
<dbReference type="InterPro" id="IPR043128">
    <property type="entry name" value="Rev_trsase/Diguanyl_cyclase"/>
</dbReference>
<dbReference type="PANTHER" id="PTHR45138">
    <property type="entry name" value="REGULATORY COMPONENTS OF SENSORY TRANSDUCTION SYSTEM"/>
    <property type="match status" value="1"/>
</dbReference>
<gene>
    <name evidence="6" type="ORF">Kalk_20430</name>
</gene>
<dbReference type="Pfam" id="PF00990">
    <property type="entry name" value="GGDEF"/>
    <property type="match status" value="1"/>
</dbReference>
<keyword evidence="7" id="KW-1185">Reference proteome</keyword>
<dbReference type="GO" id="GO:0043709">
    <property type="term" value="P:cell adhesion involved in single-species biofilm formation"/>
    <property type="evidence" value="ECO:0007669"/>
    <property type="project" value="TreeGrafter"/>
</dbReference>
<evidence type="ECO:0000259" key="5">
    <source>
        <dbReference type="PROSITE" id="PS50887"/>
    </source>
</evidence>
<keyword evidence="4" id="KW-1133">Transmembrane helix</keyword>
<name>A0A2K9LQY3_9GAMM</name>
<dbReference type="KEGG" id="kak:Kalk_20430"/>
<dbReference type="EMBL" id="CP022684">
    <property type="protein sequence ID" value="AUM14650.1"/>
    <property type="molecule type" value="Genomic_DNA"/>
</dbReference>
<dbReference type="SUPFAM" id="SSF55073">
    <property type="entry name" value="Nucleotide cyclase"/>
    <property type="match status" value="1"/>
</dbReference>
<dbReference type="Gene3D" id="3.30.70.270">
    <property type="match status" value="1"/>
</dbReference>
<dbReference type="Pfam" id="PF07696">
    <property type="entry name" value="7TMR-DISMED2"/>
    <property type="match status" value="1"/>
</dbReference>
<comment type="cofactor">
    <cofactor evidence="1">
        <name>Mg(2+)</name>
        <dbReference type="ChEBI" id="CHEBI:18420"/>
    </cofactor>
</comment>
<protein>
    <recommendedName>
        <fullName evidence="2">diguanylate cyclase</fullName>
        <ecNumber evidence="2">2.7.7.65</ecNumber>
    </recommendedName>
</protein>
<feature type="transmembrane region" description="Helical" evidence="4">
    <location>
        <begin position="190"/>
        <end position="210"/>
    </location>
</feature>
<feature type="transmembrane region" description="Helical" evidence="4">
    <location>
        <begin position="254"/>
        <end position="273"/>
    </location>
</feature>
<keyword evidence="3" id="KW-0175">Coiled coil</keyword>
<organism evidence="6 7">
    <name type="scientific">Ketobacter alkanivorans</name>
    <dbReference type="NCBI Taxonomy" id="1917421"/>
    <lineage>
        <taxon>Bacteria</taxon>
        <taxon>Pseudomonadati</taxon>
        <taxon>Pseudomonadota</taxon>
        <taxon>Gammaproteobacteria</taxon>
        <taxon>Pseudomonadales</taxon>
        <taxon>Ketobacteraceae</taxon>
        <taxon>Ketobacter</taxon>
    </lineage>
</organism>
<dbReference type="GO" id="GO:1902201">
    <property type="term" value="P:negative regulation of bacterial-type flagellum-dependent cell motility"/>
    <property type="evidence" value="ECO:0007669"/>
    <property type="project" value="TreeGrafter"/>
</dbReference>
<dbReference type="GO" id="GO:0005886">
    <property type="term" value="C:plasma membrane"/>
    <property type="evidence" value="ECO:0007669"/>
    <property type="project" value="TreeGrafter"/>
</dbReference>
<proteinExistence type="predicted"/>
<evidence type="ECO:0000256" key="3">
    <source>
        <dbReference type="SAM" id="Coils"/>
    </source>
</evidence>
<dbReference type="PANTHER" id="PTHR45138:SF24">
    <property type="entry name" value="DIGUANYLATE CYCLASE DGCC-RELATED"/>
    <property type="match status" value="1"/>
</dbReference>
<dbReference type="AlphaFoldDB" id="A0A2K9LQY3"/>
<dbReference type="InterPro" id="IPR029787">
    <property type="entry name" value="Nucleotide_cyclase"/>
</dbReference>
<dbReference type="RefSeq" id="WP_101896023.1">
    <property type="nucleotide sequence ID" value="NZ_CP022684.1"/>
</dbReference>
<dbReference type="OrthoDB" id="5289013at2"/>
<accession>A0A2K9LQY3</accession>
<dbReference type="Proteomes" id="UP000235116">
    <property type="component" value="Chromosome"/>
</dbReference>
<dbReference type="NCBIfam" id="TIGR00254">
    <property type="entry name" value="GGDEF"/>
    <property type="match status" value="1"/>
</dbReference>
<dbReference type="InterPro" id="IPR011623">
    <property type="entry name" value="7TMR_DISM_rcpt_extracell_dom1"/>
</dbReference>
<evidence type="ECO:0000313" key="6">
    <source>
        <dbReference type="EMBL" id="AUM14650.1"/>
    </source>
</evidence>
<evidence type="ECO:0000313" key="7">
    <source>
        <dbReference type="Proteomes" id="UP000235116"/>
    </source>
</evidence>
<feature type="transmembrane region" description="Helical" evidence="4">
    <location>
        <begin position="343"/>
        <end position="360"/>
    </location>
</feature>
<feature type="domain" description="GGDEF" evidence="5">
    <location>
        <begin position="469"/>
        <end position="604"/>
    </location>
</feature>
<dbReference type="FunFam" id="3.30.70.270:FF:000001">
    <property type="entry name" value="Diguanylate cyclase domain protein"/>
    <property type="match status" value="1"/>
</dbReference>
<feature type="transmembrane region" description="Helical" evidence="4">
    <location>
        <begin position="217"/>
        <end position="242"/>
    </location>
</feature>
<dbReference type="Pfam" id="PF07695">
    <property type="entry name" value="7TMR-DISM_7TM"/>
    <property type="match status" value="1"/>
</dbReference>
<keyword evidence="4" id="KW-0472">Membrane</keyword>
<keyword evidence="4" id="KW-0812">Transmembrane</keyword>
<evidence type="ECO:0000256" key="2">
    <source>
        <dbReference type="ARBA" id="ARBA00012528"/>
    </source>
</evidence>
<dbReference type="PROSITE" id="PS50887">
    <property type="entry name" value="GGDEF"/>
    <property type="match status" value="1"/>
</dbReference>
<dbReference type="InterPro" id="IPR000160">
    <property type="entry name" value="GGDEF_dom"/>
</dbReference>
<evidence type="ECO:0000256" key="1">
    <source>
        <dbReference type="ARBA" id="ARBA00001946"/>
    </source>
</evidence>
<dbReference type="Gene3D" id="2.60.40.2380">
    <property type="match status" value="1"/>
</dbReference>
<dbReference type="EC" id="2.7.7.65" evidence="2"/>
<feature type="transmembrane region" description="Helical" evidence="4">
    <location>
        <begin position="311"/>
        <end position="331"/>
    </location>
</feature>
<reference evidence="7" key="1">
    <citation type="submission" date="2017-08" db="EMBL/GenBank/DDBJ databases">
        <title>Direct submision.</title>
        <authorList>
            <person name="Kim S.-J."/>
            <person name="Rhee S.-K."/>
        </authorList>
    </citation>
    <scope>NUCLEOTIDE SEQUENCE [LARGE SCALE GENOMIC DNA]</scope>
    <source>
        <strain evidence="7">GI5</strain>
    </source>
</reference>
<dbReference type="SMART" id="SM00267">
    <property type="entry name" value="GGDEF"/>
    <property type="match status" value="1"/>
</dbReference>